<accession>A0A366XSP5</accession>
<evidence type="ECO:0000313" key="4">
    <source>
        <dbReference type="EMBL" id="RBW69400.1"/>
    </source>
</evidence>
<organism evidence="4 5">
    <name type="scientific">Bacillus taeanensis</name>
    <dbReference type="NCBI Taxonomy" id="273032"/>
    <lineage>
        <taxon>Bacteria</taxon>
        <taxon>Bacillati</taxon>
        <taxon>Bacillota</taxon>
        <taxon>Bacilli</taxon>
        <taxon>Bacillales</taxon>
        <taxon>Bacillaceae</taxon>
        <taxon>Bacillus</taxon>
    </lineage>
</organism>
<comment type="function">
    <text evidence="1">Transcriptional repressor of xylose-utilizing enzymes.</text>
</comment>
<dbReference type="Gene3D" id="3.30.420.40">
    <property type="match status" value="2"/>
</dbReference>
<keyword evidence="5" id="KW-1185">Reference proteome</keyword>
<dbReference type="Proteomes" id="UP000253314">
    <property type="component" value="Unassembled WGS sequence"/>
</dbReference>
<evidence type="ECO:0000256" key="3">
    <source>
        <dbReference type="ARBA" id="ARBA00022629"/>
    </source>
</evidence>
<dbReference type="InterPro" id="IPR049874">
    <property type="entry name" value="ROK_cs"/>
</dbReference>
<reference evidence="4 5" key="1">
    <citation type="submission" date="2018-07" db="EMBL/GenBank/DDBJ databases">
        <title>Lottiidibacillus patelloidae gen. nov., sp. nov., isolated from the intestinal tract of a marine limpet and the reclassification of B. taeanensis BH030017T, B. algicola KMM 3737T and B. hwajinpoensis SW-72T as genus Lottiidibacillus.</title>
        <authorList>
            <person name="Liu R."/>
            <person name="Huang Z."/>
        </authorList>
    </citation>
    <scope>NUCLEOTIDE SEQUENCE [LARGE SCALE GENOMIC DNA]</scope>
    <source>
        <strain evidence="4 5">BH030017</strain>
    </source>
</reference>
<dbReference type="Pfam" id="PF13412">
    <property type="entry name" value="HTH_24"/>
    <property type="match status" value="1"/>
</dbReference>
<gene>
    <name evidence="4" type="ORF">DS031_12070</name>
</gene>
<dbReference type="PROSITE" id="PS01125">
    <property type="entry name" value="ROK"/>
    <property type="match status" value="1"/>
</dbReference>
<comment type="caution">
    <text evidence="4">The sequence shown here is derived from an EMBL/GenBank/DDBJ whole genome shotgun (WGS) entry which is preliminary data.</text>
</comment>
<evidence type="ECO:0000313" key="5">
    <source>
        <dbReference type="Proteomes" id="UP000253314"/>
    </source>
</evidence>
<protein>
    <submittedName>
        <fullName evidence="4">ROK family transcriptional regulator</fullName>
    </submittedName>
</protein>
<evidence type="ECO:0000256" key="1">
    <source>
        <dbReference type="ARBA" id="ARBA00002486"/>
    </source>
</evidence>
<dbReference type="InterPro" id="IPR036388">
    <property type="entry name" value="WH-like_DNA-bd_sf"/>
</dbReference>
<dbReference type="PANTHER" id="PTHR18964">
    <property type="entry name" value="ROK (REPRESSOR, ORF, KINASE) FAMILY"/>
    <property type="match status" value="1"/>
</dbReference>
<dbReference type="InterPro" id="IPR043129">
    <property type="entry name" value="ATPase_NBD"/>
</dbReference>
<dbReference type="EMBL" id="QOCW01000011">
    <property type="protein sequence ID" value="RBW69400.1"/>
    <property type="molecule type" value="Genomic_DNA"/>
</dbReference>
<dbReference type="OrthoDB" id="9796533at2"/>
<dbReference type="GO" id="GO:0042732">
    <property type="term" value="P:D-xylose metabolic process"/>
    <property type="evidence" value="ECO:0007669"/>
    <property type="project" value="UniProtKB-KW"/>
</dbReference>
<dbReference type="AlphaFoldDB" id="A0A366XSP5"/>
<dbReference type="SUPFAM" id="SSF53067">
    <property type="entry name" value="Actin-like ATPase domain"/>
    <property type="match status" value="1"/>
</dbReference>
<keyword evidence="3" id="KW-0859">Xylose metabolism</keyword>
<sequence>MTGSFQLMKSLNLSLILNTIREKGPISRADVAKVTKLTPPTVSNLVRELLETEMVIESNLGVSKGGRKPTMLVINAKNFFIIGLDVGPKHVKAVLADLNANILQRYKVKIPFPATNEKLLELLKEVIYNMKKNLDESKLLGIGVAMHGMVDVKNGLSLFAPNLQLRDIPIKEYLENEFNILVKVENDARAMALGEYWFGIGKEIDHMVAVNVGSGIGAGIVIDGKLLYGENDISGEIGHMTIDIDGLKCSCGNYGCLQTLASGPALAERAIKELAIGKESLLTELTENNLEKIDGALIYNAALKGDQLSIDILHETARYLGIGLTNLIHTVNPKRIVIGGGVSKANQFILKTVKRTIETRALTKSAKQTEVMISELGDDATSIGAVALIFTQVFAS</sequence>
<dbReference type="CDD" id="cd24076">
    <property type="entry name" value="ASKHA_ATPase_ROK_BsXylR-like"/>
    <property type="match status" value="1"/>
</dbReference>
<name>A0A366XSP5_9BACI</name>
<dbReference type="Pfam" id="PF00480">
    <property type="entry name" value="ROK"/>
    <property type="match status" value="1"/>
</dbReference>
<dbReference type="InterPro" id="IPR036390">
    <property type="entry name" value="WH_DNA-bd_sf"/>
</dbReference>
<proteinExistence type="inferred from homology"/>
<dbReference type="PANTHER" id="PTHR18964:SF149">
    <property type="entry name" value="BIFUNCTIONAL UDP-N-ACETYLGLUCOSAMINE 2-EPIMERASE_N-ACETYLMANNOSAMINE KINASE"/>
    <property type="match status" value="1"/>
</dbReference>
<evidence type="ECO:0000256" key="2">
    <source>
        <dbReference type="ARBA" id="ARBA00006479"/>
    </source>
</evidence>
<comment type="similarity">
    <text evidence="2">Belongs to the ROK (NagC/XylR) family.</text>
</comment>
<keyword evidence="3" id="KW-0119">Carbohydrate metabolism</keyword>
<dbReference type="Gene3D" id="1.10.10.10">
    <property type="entry name" value="Winged helix-like DNA-binding domain superfamily/Winged helix DNA-binding domain"/>
    <property type="match status" value="1"/>
</dbReference>
<dbReference type="SUPFAM" id="SSF46785">
    <property type="entry name" value="Winged helix' DNA-binding domain"/>
    <property type="match status" value="1"/>
</dbReference>
<dbReference type="InterPro" id="IPR000600">
    <property type="entry name" value="ROK"/>
</dbReference>